<evidence type="ECO:0000256" key="3">
    <source>
        <dbReference type="SAM" id="Phobius"/>
    </source>
</evidence>
<feature type="domain" description="CNA-B" evidence="4">
    <location>
        <begin position="3239"/>
        <end position="3324"/>
    </location>
</feature>
<feature type="compositionally biased region" description="Acidic residues" evidence="2">
    <location>
        <begin position="113"/>
        <end position="125"/>
    </location>
</feature>
<feature type="domain" description="CNA-B" evidence="4">
    <location>
        <begin position="3427"/>
        <end position="3511"/>
    </location>
</feature>
<feature type="domain" description="CNA-B" evidence="4">
    <location>
        <begin position="1148"/>
        <end position="1236"/>
    </location>
</feature>
<feature type="region of interest" description="Disordered" evidence="2">
    <location>
        <begin position="90"/>
        <end position="174"/>
    </location>
</feature>
<dbReference type="SUPFAM" id="SSF49478">
    <property type="entry name" value="Cna protein B-type domain"/>
    <property type="match status" value="25"/>
</dbReference>
<feature type="region of interest" description="Disordered" evidence="2">
    <location>
        <begin position="3512"/>
        <end position="3532"/>
    </location>
</feature>
<dbReference type="Proteomes" id="UP000430975">
    <property type="component" value="Unassembled WGS sequence"/>
</dbReference>
<feature type="domain" description="CNA-B" evidence="4">
    <location>
        <begin position="2288"/>
        <end position="2376"/>
    </location>
</feature>
<evidence type="ECO:0000256" key="2">
    <source>
        <dbReference type="SAM" id="MobiDB-lite"/>
    </source>
</evidence>
<feature type="compositionally biased region" description="Low complexity" evidence="2">
    <location>
        <begin position="137"/>
        <end position="151"/>
    </location>
</feature>
<dbReference type="Pfam" id="PF09479">
    <property type="entry name" value="Flg_new"/>
    <property type="match status" value="6"/>
</dbReference>
<feature type="domain" description="CNA-B" evidence="4">
    <location>
        <begin position="2668"/>
        <end position="2756"/>
    </location>
</feature>
<feature type="domain" description="CNA-B" evidence="4">
    <location>
        <begin position="3146"/>
        <end position="3230"/>
    </location>
</feature>
<keyword evidence="3" id="KW-1133">Transmembrane helix</keyword>
<feature type="domain" description="CNA-B" evidence="4">
    <location>
        <begin position="2858"/>
        <end position="2946"/>
    </location>
</feature>
<dbReference type="CDD" id="cd00222">
    <property type="entry name" value="CollagenBindB"/>
    <property type="match status" value="25"/>
</dbReference>
<name>A0A6I2GW17_9LACT</name>
<dbReference type="Gene3D" id="2.60.40.4270">
    <property type="entry name" value="Listeria-Bacteroides repeat domain"/>
    <property type="match status" value="3"/>
</dbReference>
<reference evidence="5 6" key="1">
    <citation type="submission" date="2019-11" db="EMBL/GenBank/DDBJ databases">
        <title>Characterisation of Fundicoccus ignavus gen. nov. sp. nov., a novel genus of the family Aerococcaceae isolated from bulk tank milk.</title>
        <authorList>
            <person name="Siebert A."/>
            <person name="Huptas C."/>
            <person name="Wenning M."/>
            <person name="Scherer S."/>
            <person name="Doll E.V."/>
        </authorList>
    </citation>
    <scope>NUCLEOTIDE SEQUENCE [LARGE SCALE GENOMIC DNA]</scope>
    <source>
        <strain evidence="5 6">WS4759</strain>
    </source>
</reference>
<feature type="domain" description="CNA-B" evidence="4">
    <location>
        <begin position="1625"/>
        <end position="1700"/>
    </location>
</feature>
<feature type="domain" description="CNA-B" evidence="4">
    <location>
        <begin position="3048"/>
        <end position="3136"/>
    </location>
</feature>
<feature type="transmembrane region" description="Helical" evidence="3">
    <location>
        <begin position="3536"/>
        <end position="3554"/>
    </location>
</feature>
<feature type="domain" description="CNA-B" evidence="4">
    <location>
        <begin position="1245"/>
        <end position="1320"/>
    </location>
</feature>
<protein>
    <submittedName>
        <fullName evidence="5">Cna B-type domain-containing protein</fullName>
    </submittedName>
</protein>
<feature type="domain" description="CNA-B" evidence="4">
    <location>
        <begin position="3334"/>
        <end position="3417"/>
    </location>
</feature>
<feature type="domain" description="CNA-B" evidence="4">
    <location>
        <begin position="1338"/>
        <end position="1426"/>
    </location>
</feature>
<feature type="domain" description="CNA-B" evidence="4">
    <location>
        <begin position="1718"/>
        <end position="1806"/>
    </location>
</feature>
<feature type="compositionally biased region" description="Acidic residues" evidence="2">
    <location>
        <begin position="312"/>
        <end position="337"/>
    </location>
</feature>
<feature type="domain" description="CNA-B" evidence="4">
    <location>
        <begin position="1528"/>
        <end position="1616"/>
    </location>
</feature>
<feature type="compositionally biased region" description="Basic and acidic residues" evidence="2">
    <location>
        <begin position="3516"/>
        <end position="3530"/>
    </location>
</feature>
<evidence type="ECO:0000256" key="1">
    <source>
        <dbReference type="ARBA" id="ARBA00004196"/>
    </source>
</evidence>
<dbReference type="Pfam" id="PF05738">
    <property type="entry name" value="Cna_B"/>
    <property type="match status" value="25"/>
</dbReference>
<feature type="domain" description="CNA-B" evidence="4">
    <location>
        <begin position="2575"/>
        <end position="2650"/>
    </location>
</feature>
<feature type="domain" description="CNA-B" evidence="4">
    <location>
        <begin position="2195"/>
        <end position="2268"/>
    </location>
</feature>
<dbReference type="InterPro" id="IPR008454">
    <property type="entry name" value="Collagen-bd_Cna-like_B-typ_dom"/>
</dbReference>
<comment type="subcellular location">
    <subcellularLocation>
        <location evidence="1">Cell envelope</location>
    </subcellularLocation>
</comment>
<keyword evidence="6" id="KW-1185">Reference proteome</keyword>
<feature type="region of interest" description="Disordered" evidence="2">
    <location>
        <begin position="308"/>
        <end position="353"/>
    </location>
</feature>
<keyword evidence="3" id="KW-0812">Transmembrane</keyword>
<accession>A0A6I2GW17</accession>
<dbReference type="GO" id="GO:0030313">
    <property type="term" value="C:cell envelope"/>
    <property type="evidence" value="ECO:0007669"/>
    <property type="project" value="UniProtKB-SubCell"/>
</dbReference>
<sequence>MEGVDVSIVVAISYIKRMRKMNKKIEGKKRKSGYLLHRTLSILSVIMLLGQIFTSLMTTVSALEEIVEETGSLVVESSPPTASEPVIEIVSEEPETTPPIEPTQTSDTAETNVEPEPELSTEEDTPPSNEQSDSESESSLLEETASSNELSTDLPQEEESQDETPHVNSPISLTTMSSGITVTLTGPGTSFPEHHNDITLAVTTITDGRYQTAVSQLDALLPPLEQASRQTTILGLGLYQNGQAIQLQGTVTITFSGLSYQQAMHIHQVDGNGQLSSSGMSLSGQTATLTTSALSSYSFTALNQPTIKIESEEASSETETESEETVDEVDDVQESEDNTSNNESVIESDINDETLDTSDQLNEDSLIEPQMILPPETRAITYEFYVNDAKVDEQIILNGERVVEPASPTTERNFLGWYADVAGVETLFDFATPIVVTEDSPAEIVRIDAKFDNIFYVDFMQNGVVITTKEVQAGNQTDATGVPVVEDIEEGMAFSYWSTEPNGAAFDFAQAINQDVTLYAVNSARYKVTFDTVGGTQILPVYVQANSPINFESITTIKAGYSLNGWLLDGNSFNTETLVSQNMTLTANWQAINQDYTVIYWHENANDTGYSFKEAVTLVGITGSNATHQAKTYPGFKFDSVEQNVIVEGDGSTQLNVYYSRDTFTLTFRRRYNNNWVNVGNTPVQVKHGASILTHWNLATSEVDSSRRWRDATTTYFQIEPPIMPMRALTLNSETLGDRDGYVRFVEILANGGFNLMRIVTTRVQSNGGTAFNGGRELVGFTWRYVTQPNRQSENHTSNNEYTVSTYYTRNQYDIQFVTNNHTGAATIDVNDIYYEASIANVAPASYVVGTTSILIDGITYVFDGWYDNQVLAGSPFNFAGKTMPANNLVYYAKWVPKNFTVVNHYGDGETQKNITITPNGTVQDKADELEKMDKAEEFGGWYWFVDGRYVPFDLNMPIKRDGIEIYPEWIGDVVKIEYDANDGENPPTDTRGYQLGVNAYARAIATMQRDGYRFIGWNTEADGSGEAFQPYQKFLLTNELVGSDSILTLYAQWNKVDTTQLTYDSNYPDAKPEIVRTISDIQLNSLVPILAPEAGALGIKHSDYIFVGWNTASDGSGTSYQPTNTIRLNNPSTENILYAQWIKKINITVNKIWNDGDNQDGKRPLTLAVQLYANNQAQGSVVSLTPANNWTYTWTGLPEKSGNQNITYSVKEVTVPAGYQAVISPIVNGVINITNSYTPEVTKVEGTKTWNDNNNQDGVRPTKIKVNLLADGVQVDQKDVSGQGNVWSYSFDNLPAYKAGVRINYTVTEETIDGYSLTSPPGNVNLVNSRTPDERSITVTKSWDDANNQDGKRPNSIQFQLLADEEAVGSPITVTEAELWTHTWTGLPVNNAGQAIDYTVAEVSVPTGYESSINDENLSNILVTNVYVPETTSVVGTKTWDDNDNQDGVRPSSLKVYLFANGIELTNQVITGDGNVWSYSFDNLPVYRAGSKIVYTVTEETVDGYSLTSPAGNPNLVNKYTPEERSVTVTKSWLDNFDQDGKRPLSITVQLLANGQPHGDAQVITSADNWTYTWTNLPLKAAGEIITYTVAELNVADGYASTVDNTDANSIRITNSRQPELLAIQGTKTWEDESDQDGLRPVSLKVYLLANGTQVVEQTINGEGNVWDYSFNGYPKYANGQEIVYTVTEETVLGYSLTSPAGSSNLVNEHTPEERSVTVTKNWQDNFNQDGKRPLSIEVQLLADGEAIGAVVSLNPAVDWTYTWTELPLKAAGEFIEYSVEEVTISNGYTSTINDYDVNNIIITNSRETEKTSINGTKTWDDVDDQDGLRPEELTIYLLADGLQVDTKTITGEGNTWNYSFTDLPAYKDGQLIVYTVTEDLVPGYSLVSQADSFDLINKRTPDLRSVTVTKAWLDNANQDGKRPLSIEVQLLADGEEVGSPITLTPAGDWAYTWTNLPVNAAGEAIDYSVEELTLSNGYISTLNDSNDNNIIITNTREPEVISISGTKTWNDGDDQDGVRPTELRVYLLANGFEMTSQVISGEGNVWNYSFDNLPAYREGERIIYTVTEETVEGYTMTSTNNNQSLINTRTPDERAVTVTKSWLDNFDQDGKRPLSIDVQLLANGEAVGTPITLTPASNWTYTWTGLPLNAEGEVIDYSVSELTVGNGYTSVIDSSNANSILITNTRQPETTQISGAKIWDDAADQDGVRPTELRIYLLANGFEMTSQVISGEGDTWEYSFTDLPVYRAGERIVYTVSEETIDGYSLISVPGNATLVNKRTPDERSVTVTKAWLDNFDQDGKRPLTIEVQLLADGEAVGEVTTLTPAGDWTHTWTGLPVNADGEAITYTVAEISEPEGYTSIMNAADASNILITNSHDPEMTTIEGTKTWDDAENQDGVRPTELKIYLLANGFEMASQIISGEGNVWNYSFTNLPVYRDGERIAYTVTEETIDGYSLTSVTGNLNLVNTRTPDERTMTVTKAWLDNFDQDGMRPASVEVQLLADGESVGEAVTLTAAMNWTHTWTGLPVNASGQAITYTIEEVSVPDGYTSVISATDASNIVVTNTHQPEVTSIEGTKTWDDANDQDGARPTELRVYLLANGFEMASQIISGEGNVWDYSFNELPVYRDGERITYTITEETVLGYTLTSRAGSPDLINTRTPDERSVTVTKAWLDSFDQDGLRPEAIEVQLLANGEIAGEAVTLTAATNWTYTWTGLPVNAEGQAITYTVAELTVPNGYTSTVNNNDANNLLITNSRQPEVISIEGTKTWKDENNQDGVRPTELRIYLLADGVEVATQVITGEGNVWGYSFANLPAFSAGQRIVYTVTEASIEGYSLTSTAGATDLINTRTPDERSVTVTKAWLDGLDQDGLRPETIEVQLLANGEIVGEAVTLTAAMNWTHTWTGLPVNAAGETITYTVAEVDVPEGYISTINSTDASNIVVTNSHDPEITMIEGTKTWDDANNQDGVRPTELRIYLLADGVEVATQVITGEGNVWDYSFANLPVFHAGERIVYTVTEATIEGYSLTSTAGAADLINTRTPDERSVTVTKAWLDELDQDGLRPEEIEVFLLADGEIAGEAVTLTAALNWTHTWTGLPVNADGETITYTVAELNVPEGYTSNINVMDASNIIVTNSHQPEMITLNGEKVWVDNEDAFDYRPEAITVRLLQNGVTHATVEVTPDEAGNWNFSFDNLPKYFAQGELIDYRLEEVAVPRYVTEIDGTTITNTFINDETVTIAGQKVWNDYNDQFGHRPDMILVHLVQDGERIETLEVMPDSDGNWNYRFDEQLKFDETGREFTYTVEETEVPEYTTEIDGSTIINTYINTDTTALAGQKVWQDYENRFGTRPESITIHLLQNGQNIAEQVVTANAMGDWFYSFTDLAMYDETGAVFEYRIEEVAVEGYQTNYDGSTIINEYVNVETVTIQGEKIWMDDDNQAKLRPETIVVILMRNGETLQEAEINGTSDQWTFSFENLPKYDTMGDEYVYEIDEVAVEGYTTTIKDGNIINTLIEQPKPKPDPDPKDRLPETGETSLNQYVLTVITLGFILIALGRKRNKEAD</sequence>
<feature type="domain" description="CNA-B" evidence="4">
    <location>
        <begin position="2385"/>
        <end position="2470"/>
    </location>
</feature>
<feature type="domain" description="CNA-B" evidence="4">
    <location>
        <begin position="1908"/>
        <end position="1997"/>
    </location>
</feature>
<dbReference type="EMBL" id="WJQS01000001">
    <property type="protein sequence ID" value="MRI84533.1"/>
    <property type="molecule type" value="Genomic_DNA"/>
</dbReference>
<dbReference type="Gene3D" id="2.60.40.1140">
    <property type="entry name" value="Collagen-binding surface protein Cna, B-type domain"/>
    <property type="match status" value="25"/>
</dbReference>
<evidence type="ECO:0000313" key="6">
    <source>
        <dbReference type="Proteomes" id="UP000430975"/>
    </source>
</evidence>
<feature type="domain" description="CNA-B" evidence="4">
    <location>
        <begin position="2479"/>
        <end position="2567"/>
    </location>
</feature>
<feature type="domain" description="CNA-B" evidence="4">
    <location>
        <begin position="2955"/>
        <end position="3040"/>
    </location>
</feature>
<evidence type="ECO:0000313" key="5">
    <source>
        <dbReference type="EMBL" id="MRI84533.1"/>
    </source>
</evidence>
<dbReference type="InterPro" id="IPR042229">
    <property type="entry name" value="Listeria/Bacterioides_rpt_sf"/>
</dbReference>
<feature type="domain" description="CNA-B" evidence="4">
    <location>
        <begin position="2765"/>
        <end position="2850"/>
    </location>
</feature>
<gene>
    <name evidence="5" type="ORF">GIY09_01300</name>
</gene>
<organism evidence="5 6">
    <name type="scientific">Fundicoccus ignavus</name>
    <dbReference type="NCBI Taxonomy" id="2664442"/>
    <lineage>
        <taxon>Bacteria</taxon>
        <taxon>Bacillati</taxon>
        <taxon>Bacillota</taxon>
        <taxon>Bacilli</taxon>
        <taxon>Lactobacillales</taxon>
        <taxon>Aerococcaceae</taxon>
        <taxon>Fundicoccus</taxon>
    </lineage>
</organism>
<feature type="domain" description="CNA-B" evidence="4">
    <location>
        <begin position="2005"/>
        <end position="2090"/>
    </location>
</feature>
<feature type="domain" description="CNA-B" evidence="4">
    <location>
        <begin position="1815"/>
        <end position="1900"/>
    </location>
</feature>
<feature type="domain" description="CNA-B" evidence="4">
    <location>
        <begin position="2098"/>
        <end position="2187"/>
    </location>
</feature>
<comment type="caution">
    <text evidence="5">The sequence shown here is derived from an EMBL/GenBank/DDBJ whole genome shotgun (WGS) entry which is preliminary data.</text>
</comment>
<keyword evidence="3" id="KW-0472">Membrane</keyword>
<evidence type="ECO:0000259" key="4">
    <source>
        <dbReference type="Pfam" id="PF05738"/>
    </source>
</evidence>
<dbReference type="NCBIfam" id="TIGR02543">
    <property type="entry name" value="List_Bact_rpt"/>
    <property type="match status" value="1"/>
</dbReference>
<feature type="domain" description="CNA-B" evidence="4">
    <location>
        <begin position="1436"/>
        <end position="1510"/>
    </location>
</feature>
<dbReference type="InterPro" id="IPR013378">
    <property type="entry name" value="InlB-like_B-rpt"/>
</dbReference>
<proteinExistence type="predicted"/>